<reference evidence="7 8" key="1">
    <citation type="submission" date="2017-07" db="EMBL/GenBank/DDBJ databases">
        <title>An improved, manually edited Actinidia chinensis var. chinensis (kiwifruit) genome highlights the challenges associated with draft genomes and gene prediction in plants.</title>
        <authorList>
            <person name="Pilkington S."/>
            <person name="Crowhurst R."/>
            <person name="Hilario E."/>
            <person name="Nardozza S."/>
            <person name="Fraser L."/>
            <person name="Peng Y."/>
            <person name="Gunaseelan K."/>
            <person name="Simpson R."/>
            <person name="Tahir J."/>
            <person name="Deroles S."/>
            <person name="Templeton K."/>
            <person name="Luo Z."/>
            <person name="Davy M."/>
            <person name="Cheng C."/>
            <person name="Mcneilage M."/>
            <person name="Scaglione D."/>
            <person name="Liu Y."/>
            <person name="Zhang Q."/>
            <person name="Datson P."/>
            <person name="De Silva N."/>
            <person name="Gardiner S."/>
            <person name="Bassett H."/>
            <person name="Chagne D."/>
            <person name="Mccallum J."/>
            <person name="Dzierzon H."/>
            <person name="Deng C."/>
            <person name="Wang Y.-Y."/>
            <person name="Barron N."/>
            <person name="Manako K."/>
            <person name="Bowen J."/>
            <person name="Foster T."/>
            <person name="Erridge Z."/>
            <person name="Tiffin H."/>
            <person name="Waite C."/>
            <person name="Davies K."/>
            <person name="Grierson E."/>
            <person name="Laing W."/>
            <person name="Kirk R."/>
            <person name="Chen X."/>
            <person name="Wood M."/>
            <person name="Montefiori M."/>
            <person name="Brummell D."/>
            <person name="Schwinn K."/>
            <person name="Catanach A."/>
            <person name="Fullerton C."/>
            <person name="Li D."/>
            <person name="Meiyalaghan S."/>
            <person name="Nieuwenhuizen N."/>
            <person name="Read N."/>
            <person name="Prakash R."/>
            <person name="Hunter D."/>
            <person name="Zhang H."/>
            <person name="Mckenzie M."/>
            <person name="Knabel M."/>
            <person name="Harris A."/>
            <person name="Allan A."/>
            <person name="Chen A."/>
            <person name="Janssen B."/>
            <person name="Plunkett B."/>
            <person name="Dwamena C."/>
            <person name="Voogd C."/>
            <person name="Leif D."/>
            <person name="Lafferty D."/>
            <person name="Souleyre E."/>
            <person name="Varkonyi-Gasic E."/>
            <person name="Gambi F."/>
            <person name="Hanley J."/>
            <person name="Yao J.-L."/>
            <person name="Cheung J."/>
            <person name="David K."/>
            <person name="Warren B."/>
            <person name="Marsh K."/>
            <person name="Snowden K."/>
            <person name="Lin-Wang K."/>
            <person name="Brian L."/>
            <person name="Martinez-Sanchez M."/>
            <person name="Wang M."/>
            <person name="Ileperuma N."/>
            <person name="Macnee N."/>
            <person name="Campin R."/>
            <person name="Mcatee P."/>
            <person name="Drummond R."/>
            <person name="Espley R."/>
            <person name="Ireland H."/>
            <person name="Wu R."/>
            <person name="Atkinson R."/>
            <person name="Karunairetnam S."/>
            <person name="Bulley S."/>
            <person name="Chunkath S."/>
            <person name="Hanley Z."/>
            <person name="Storey R."/>
            <person name="Thrimawithana A."/>
            <person name="Thomson S."/>
            <person name="David C."/>
            <person name="Testolin R."/>
        </authorList>
    </citation>
    <scope>NUCLEOTIDE SEQUENCE [LARGE SCALE GENOMIC DNA]</scope>
    <source>
        <strain evidence="8">cv. Red5</strain>
        <tissue evidence="7">Young leaf</tissue>
    </source>
</reference>
<evidence type="ECO:0000256" key="2">
    <source>
        <dbReference type="ARBA" id="ARBA00022801"/>
    </source>
</evidence>
<dbReference type="OMA" id="REEKSAC"/>
<accession>A0A2R6RT65</accession>
<feature type="active site" description="Proton donor/acceptor" evidence="5">
    <location>
        <position position="226"/>
    </location>
</feature>
<name>A0A2R6RT65_ACTCC</name>
<dbReference type="InParanoid" id="A0A2R6RT65"/>
<evidence type="ECO:0000256" key="4">
    <source>
        <dbReference type="ARBA" id="ARBA00023242"/>
    </source>
</evidence>
<feature type="region of interest" description="Disordered" evidence="6">
    <location>
        <begin position="1"/>
        <end position="50"/>
    </location>
</feature>
<dbReference type="OrthoDB" id="49151at2759"/>
<evidence type="ECO:0000256" key="6">
    <source>
        <dbReference type="SAM" id="MobiDB-lite"/>
    </source>
</evidence>
<evidence type="ECO:0000256" key="3">
    <source>
        <dbReference type="ARBA" id="ARBA00023239"/>
    </source>
</evidence>
<dbReference type="GO" id="GO:0016829">
    <property type="term" value="F:lyase activity"/>
    <property type="evidence" value="ECO:0007669"/>
    <property type="project" value="UniProtKB-KW"/>
</dbReference>
<dbReference type="HAMAP" id="MF_03040">
    <property type="entry name" value="USB1"/>
    <property type="match status" value="1"/>
</dbReference>
<dbReference type="AlphaFoldDB" id="A0A2R6RT65"/>
<comment type="subcellular location">
    <subcellularLocation>
        <location evidence="5">Nucleus</location>
    </subcellularLocation>
</comment>
<sequence>MEALRASYGDTFSDSDLDANPIQPPPASNSNPQAVNPPPPPPTDLLNPPKSLGALDYLQSGQTSRVRTFPHVEGNYALHVYIPVRIPPTPKKELAQILKKVSSLVPGLNAIDIDIPLNVLCSDDLKLEQVALGREFHISLGRTVPIRVHQIDSVVAMLRQKLQFQKRYLIDFSKLEVFVNDDCTRSFLSVEVSRKGLAEITKQIQAVNEVYKLHNLPEFYEDPRPHISIAWASGDTSDLLKRVVKEAAKRCTAVGGYVQKHIFTYKFSGIDCKIGAKTYKICKFQED</sequence>
<evidence type="ECO:0000313" key="7">
    <source>
        <dbReference type="EMBL" id="PSS33226.1"/>
    </source>
</evidence>
<dbReference type="GO" id="GO:1990838">
    <property type="term" value="F:poly(U)-specific exoribonuclease activity, producing 3' uridine cyclic phosphate ends"/>
    <property type="evidence" value="ECO:0007669"/>
    <property type="project" value="UniProtKB-UniRule"/>
</dbReference>
<feature type="active site" description="Proton donor/acceptor" evidence="5">
    <location>
        <position position="137"/>
    </location>
</feature>
<evidence type="ECO:0000313" key="8">
    <source>
        <dbReference type="Proteomes" id="UP000241394"/>
    </source>
</evidence>
<dbReference type="PANTHER" id="PTHR13522">
    <property type="entry name" value="U6 SNRNA PHOSPHODIESTERASE 1"/>
    <property type="match status" value="1"/>
</dbReference>
<dbReference type="InterPro" id="IPR027521">
    <property type="entry name" value="Usb1"/>
</dbReference>
<dbReference type="FunCoup" id="A0A2R6RT65">
    <property type="interactions" value="2514"/>
</dbReference>
<protein>
    <recommendedName>
        <fullName evidence="5">U6 snRNA phosphodiesterase</fullName>
        <ecNumber evidence="5">3.1.4.-</ecNumber>
    </recommendedName>
</protein>
<gene>
    <name evidence="7" type="ORF">CEY00_Acc03612</name>
</gene>
<dbReference type="GO" id="GO:0005634">
    <property type="term" value="C:nucleus"/>
    <property type="evidence" value="ECO:0007669"/>
    <property type="project" value="UniProtKB-SubCell"/>
</dbReference>
<dbReference type="Proteomes" id="UP000241394">
    <property type="component" value="Chromosome LG3"/>
</dbReference>
<proteinExistence type="inferred from homology"/>
<comment type="similarity">
    <text evidence="5">Belongs to the 2H phosphoesterase superfamily. USB1 family.</text>
</comment>
<dbReference type="EC" id="3.1.4.-" evidence="5"/>
<dbReference type="EMBL" id="NKQK01000003">
    <property type="protein sequence ID" value="PSS33226.1"/>
    <property type="molecule type" value="Genomic_DNA"/>
</dbReference>
<dbReference type="PANTHER" id="PTHR13522:SF3">
    <property type="entry name" value="U6 SNRNA PHOSPHODIESTERASE 1"/>
    <property type="match status" value="1"/>
</dbReference>
<keyword evidence="8" id="KW-1185">Reference proteome</keyword>
<keyword evidence="1 5" id="KW-0540">Nuclease</keyword>
<organism evidence="7 8">
    <name type="scientific">Actinidia chinensis var. chinensis</name>
    <name type="common">Chinese soft-hair kiwi</name>
    <dbReference type="NCBI Taxonomy" id="1590841"/>
    <lineage>
        <taxon>Eukaryota</taxon>
        <taxon>Viridiplantae</taxon>
        <taxon>Streptophyta</taxon>
        <taxon>Embryophyta</taxon>
        <taxon>Tracheophyta</taxon>
        <taxon>Spermatophyta</taxon>
        <taxon>Magnoliopsida</taxon>
        <taxon>eudicotyledons</taxon>
        <taxon>Gunneridae</taxon>
        <taxon>Pentapetalae</taxon>
        <taxon>asterids</taxon>
        <taxon>Ericales</taxon>
        <taxon>Actinidiaceae</taxon>
        <taxon>Actinidia</taxon>
    </lineage>
</organism>
<comment type="caution">
    <text evidence="7">The sequence shown here is derived from an EMBL/GenBank/DDBJ whole genome shotgun (WGS) entry which is preliminary data.</text>
</comment>
<dbReference type="Gene3D" id="3.90.1140.10">
    <property type="entry name" value="Cyclic phosphodiesterase"/>
    <property type="match status" value="1"/>
</dbReference>
<comment type="function">
    <text evidence="5">Phosphodiesterase responsible for the U6 snRNA 3' end processing. Acts as an exoribonuclease (RNase) responsible for trimming the poly(U) tract of the last nucleotides in the pre-U6 snRNA molecule, leading to the formation of mature U6 snRNA.</text>
</comment>
<dbReference type="STRING" id="1590841.A0A2R6RT65"/>
<keyword evidence="2 5" id="KW-0378">Hydrolase</keyword>
<keyword evidence="3" id="KW-0456">Lyase</keyword>
<dbReference type="FunFam" id="3.90.1140.10:FF:000008">
    <property type="entry name" value="U6 snRNA phosphodiesterase"/>
    <property type="match status" value="1"/>
</dbReference>
<dbReference type="GO" id="GO:0034477">
    <property type="term" value="P:U6 snRNA 3'-end processing"/>
    <property type="evidence" value="ECO:0007669"/>
    <property type="project" value="UniProtKB-UniRule"/>
</dbReference>
<reference evidence="8" key="2">
    <citation type="journal article" date="2018" name="BMC Genomics">
        <title>A manually annotated Actinidia chinensis var. chinensis (kiwifruit) genome highlights the challenges associated with draft genomes and gene prediction in plants.</title>
        <authorList>
            <person name="Pilkington S.M."/>
            <person name="Crowhurst R."/>
            <person name="Hilario E."/>
            <person name="Nardozza S."/>
            <person name="Fraser L."/>
            <person name="Peng Y."/>
            <person name="Gunaseelan K."/>
            <person name="Simpson R."/>
            <person name="Tahir J."/>
            <person name="Deroles S.C."/>
            <person name="Templeton K."/>
            <person name="Luo Z."/>
            <person name="Davy M."/>
            <person name="Cheng C."/>
            <person name="McNeilage M."/>
            <person name="Scaglione D."/>
            <person name="Liu Y."/>
            <person name="Zhang Q."/>
            <person name="Datson P."/>
            <person name="De Silva N."/>
            <person name="Gardiner S.E."/>
            <person name="Bassett H."/>
            <person name="Chagne D."/>
            <person name="McCallum J."/>
            <person name="Dzierzon H."/>
            <person name="Deng C."/>
            <person name="Wang Y.Y."/>
            <person name="Barron L."/>
            <person name="Manako K."/>
            <person name="Bowen J."/>
            <person name="Foster T.M."/>
            <person name="Erridge Z.A."/>
            <person name="Tiffin H."/>
            <person name="Waite C.N."/>
            <person name="Davies K.M."/>
            <person name="Grierson E.P."/>
            <person name="Laing W.A."/>
            <person name="Kirk R."/>
            <person name="Chen X."/>
            <person name="Wood M."/>
            <person name="Montefiori M."/>
            <person name="Brummell D.A."/>
            <person name="Schwinn K.E."/>
            <person name="Catanach A."/>
            <person name="Fullerton C."/>
            <person name="Li D."/>
            <person name="Meiyalaghan S."/>
            <person name="Nieuwenhuizen N."/>
            <person name="Read N."/>
            <person name="Prakash R."/>
            <person name="Hunter D."/>
            <person name="Zhang H."/>
            <person name="McKenzie M."/>
            <person name="Knabel M."/>
            <person name="Harris A."/>
            <person name="Allan A.C."/>
            <person name="Gleave A."/>
            <person name="Chen A."/>
            <person name="Janssen B.J."/>
            <person name="Plunkett B."/>
            <person name="Ampomah-Dwamena C."/>
            <person name="Voogd C."/>
            <person name="Leif D."/>
            <person name="Lafferty D."/>
            <person name="Souleyre E.J.F."/>
            <person name="Varkonyi-Gasic E."/>
            <person name="Gambi F."/>
            <person name="Hanley J."/>
            <person name="Yao J.L."/>
            <person name="Cheung J."/>
            <person name="David K.M."/>
            <person name="Warren B."/>
            <person name="Marsh K."/>
            <person name="Snowden K.C."/>
            <person name="Lin-Wang K."/>
            <person name="Brian L."/>
            <person name="Martinez-Sanchez M."/>
            <person name="Wang M."/>
            <person name="Ileperuma N."/>
            <person name="Macnee N."/>
            <person name="Campin R."/>
            <person name="McAtee P."/>
            <person name="Drummond R.S.M."/>
            <person name="Espley R.V."/>
            <person name="Ireland H.S."/>
            <person name="Wu R."/>
            <person name="Atkinson R.G."/>
            <person name="Karunairetnam S."/>
            <person name="Bulley S."/>
            <person name="Chunkath S."/>
            <person name="Hanley Z."/>
            <person name="Storey R."/>
            <person name="Thrimawithana A.H."/>
            <person name="Thomson S."/>
            <person name="David C."/>
            <person name="Testolin R."/>
            <person name="Huang H."/>
            <person name="Hellens R.P."/>
            <person name="Schaffer R.J."/>
        </authorList>
    </citation>
    <scope>NUCLEOTIDE SEQUENCE [LARGE SCALE GENOMIC DNA]</scope>
    <source>
        <strain evidence="8">cv. Red5</strain>
    </source>
</reference>
<dbReference type="Gramene" id="PSS33226">
    <property type="protein sequence ID" value="PSS33226"/>
    <property type="gene ID" value="CEY00_Acc03612"/>
</dbReference>
<keyword evidence="4 5" id="KW-0539">Nucleus</keyword>
<evidence type="ECO:0000256" key="1">
    <source>
        <dbReference type="ARBA" id="ARBA00022722"/>
    </source>
</evidence>
<evidence type="ECO:0000256" key="5">
    <source>
        <dbReference type="HAMAP-Rule" id="MF_03040"/>
    </source>
</evidence>
<dbReference type="Pfam" id="PF09749">
    <property type="entry name" value="HVSL"/>
    <property type="match status" value="1"/>
</dbReference>